<dbReference type="GO" id="GO:0003743">
    <property type="term" value="F:translation initiation factor activity"/>
    <property type="evidence" value="ECO:0007669"/>
    <property type="project" value="InterPro"/>
</dbReference>
<proteinExistence type="predicted"/>
<feature type="compositionally biased region" description="Basic and acidic residues" evidence="1">
    <location>
        <begin position="481"/>
        <end position="525"/>
    </location>
</feature>
<gene>
    <name evidence="2" type="ORF">Nepgr_028745</name>
</gene>
<protein>
    <submittedName>
        <fullName evidence="2">Uncharacterized protein</fullName>
    </submittedName>
</protein>
<feature type="region of interest" description="Disordered" evidence="1">
    <location>
        <begin position="402"/>
        <end position="422"/>
    </location>
</feature>
<comment type="caution">
    <text evidence="2">The sequence shown here is derived from an EMBL/GenBank/DDBJ whole genome shotgun (WGS) entry which is preliminary data.</text>
</comment>
<reference evidence="2" key="1">
    <citation type="submission" date="2023-05" db="EMBL/GenBank/DDBJ databases">
        <title>Nepenthes gracilis genome sequencing.</title>
        <authorList>
            <person name="Fukushima K."/>
        </authorList>
    </citation>
    <scope>NUCLEOTIDE SEQUENCE</scope>
    <source>
        <strain evidence="2">SING2019-196</strain>
    </source>
</reference>
<dbReference type="PANTHER" id="PTHR32091">
    <property type="entry name" value="EUKARYOTIC TRANSLATION INITIATION FACTOR 4B"/>
    <property type="match status" value="1"/>
</dbReference>
<evidence type="ECO:0000313" key="2">
    <source>
        <dbReference type="EMBL" id="GMH26902.1"/>
    </source>
</evidence>
<dbReference type="InterPro" id="IPR010433">
    <property type="entry name" value="EIF-4B_pln"/>
</dbReference>
<dbReference type="PANTHER" id="PTHR32091:SF4">
    <property type="entry name" value="OS07G0546100 PROTEIN"/>
    <property type="match status" value="1"/>
</dbReference>
<dbReference type="AlphaFoldDB" id="A0AAD3TCM4"/>
<evidence type="ECO:0000256" key="1">
    <source>
        <dbReference type="SAM" id="MobiDB-lite"/>
    </source>
</evidence>
<evidence type="ECO:0000313" key="3">
    <source>
        <dbReference type="Proteomes" id="UP001279734"/>
    </source>
</evidence>
<sequence>MSKKKAFSGSTMTLKDFHGGSIPSDIPLPSAPGVIVRPSDRPGYDRQTSWGNAIGRSDHRLRPNSSGSMRNFDDKTPFLINSVHIGRNFDEDERKPLDGVSGPRRTVSDESIVTLPMSVEPKQDTGRFSGQQGSVLLPQSHGPTASSYAARVVEEGHTGVGSTTLSSYSGQAVNGPFPNAWTVRKAAMSAMETSASALTGQNTVSKFAQASALDKVSSGRWQTTLIHHQADAERIKHSELQSNLHPMENDAYSGINLVNEREYYETNLAMHTEKGLAIEDQIQSGAKELLGSERAWSPVSYAKERKFLSYSNGGLPANPENKYGNPELQTLTEASERPRLKLLPRTKPVDISEPTAVDYKQGFRQPSEISQIETGNELYGQISHTKPGLSGCEAGNWPVERPRLNLKPRSQPLEQSEERAERERMALFGGARPRELVLKERNIHDVATNDDPSLPSRIKNDLHANPLRVSEKSDNVSIDQRVGKVIEKRDRRGDADKPDLQGKNQRNENWRNSRDAEKHHQHLQERTPSPDTWRKPVEQPKPTNSDVSGPRFGKAVSAVELAQAFSRSGSDPKSTDQSSGPRGLLGRTQMPFSRLTGPATRPQINGY</sequence>
<dbReference type="GO" id="GO:0003729">
    <property type="term" value="F:mRNA binding"/>
    <property type="evidence" value="ECO:0007669"/>
    <property type="project" value="TreeGrafter"/>
</dbReference>
<feature type="compositionally biased region" description="Polar residues" evidence="1">
    <location>
        <begin position="565"/>
        <end position="580"/>
    </location>
</feature>
<accession>A0AAD3TCM4</accession>
<dbReference type="EMBL" id="BSYO01000032">
    <property type="protein sequence ID" value="GMH26902.1"/>
    <property type="molecule type" value="Genomic_DNA"/>
</dbReference>
<dbReference type="Proteomes" id="UP001279734">
    <property type="component" value="Unassembled WGS sequence"/>
</dbReference>
<feature type="region of interest" description="Disordered" evidence="1">
    <location>
        <begin position="446"/>
        <end position="607"/>
    </location>
</feature>
<feature type="region of interest" description="Disordered" evidence="1">
    <location>
        <begin position="1"/>
        <end position="73"/>
    </location>
</feature>
<name>A0AAD3TCM4_NEPGR</name>
<organism evidence="2 3">
    <name type="scientific">Nepenthes gracilis</name>
    <name type="common">Slender pitcher plant</name>
    <dbReference type="NCBI Taxonomy" id="150966"/>
    <lineage>
        <taxon>Eukaryota</taxon>
        <taxon>Viridiplantae</taxon>
        <taxon>Streptophyta</taxon>
        <taxon>Embryophyta</taxon>
        <taxon>Tracheophyta</taxon>
        <taxon>Spermatophyta</taxon>
        <taxon>Magnoliopsida</taxon>
        <taxon>eudicotyledons</taxon>
        <taxon>Gunneridae</taxon>
        <taxon>Pentapetalae</taxon>
        <taxon>Caryophyllales</taxon>
        <taxon>Nepenthaceae</taxon>
        <taxon>Nepenthes</taxon>
    </lineage>
</organism>
<keyword evidence="3" id="KW-1185">Reference proteome</keyword>